<dbReference type="OrthoDB" id="432528at2759"/>
<dbReference type="PANTHER" id="PTHR46461">
    <property type="entry name" value="KELCH DOMAIN-CONTAINING PROTEIN 3"/>
    <property type="match status" value="1"/>
</dbReference>
<dbReference type="InterPro" id="IPR052637">
    <property type="entry name" value="KLHDC3-like"/>
</dbReference>
<accession>A0A1J1I745</accession>
<dbReference type="EMBL" id="CVRI01000038">
    <property type="protein sequence ID" value="CRK94241.1"/>
    <property type="molecule type" value="Genomic_DNA"/>
</dbReference>
<proteinExistence type="predicted"/>
<dbReference type="STRING" id="568069.A0A1J1I745"/>
<dbReference type="FunFam" id="2.120.10.80:FF:000134">
    <property type="entry name" value="Kelch domain-containing protein, putative"/>
    <property type="match status" value="1"/>
</dbReference>
<keyword evidence="2" id="KW-1185">Reference proteome</keyword>
<dbReference type="InterPro" id="IPR015915">
    <property type="entry name" value="Kelch-typ_b-propeller"/>
</dbReference>
<dbReference type="GO" id="GO:0005737">
    <property type="term" value="C:cytoplasm"/>
    <property type="evidence" value="ECO:0007669"/>
    <property type="project" value="TreeGrafter"/>
</dbReference>
<dbReference type="Gene3D" id="2.120.10.80">
    <property type="entry name" value="Kelch-type beta propeller"/>
    <property type="match status" value="2"/>
</dbReference>
<name>A0A1J1I745_9DIPT</name>
<dbReference type="AlphaFoldDB" id="A0A1J1I745"/>
<dbReference type="GO" id="GO:0003682">
    <property type="term" value="F:chromatin binding"/>
    <property type="evidence" value="ECO:0007669"/>
    <property type="project" value="InterPro"/>
</dbReference>
<protein>
    <submittedName>
        <fullName evidence="1">CLUMA_CG007756, isoform A</fullName>
    </submittedName>
</protein>
<dbReference type="Proteomes" id="UP000183832">
    <property type="component" value="Unassembled WGS sequence"/>
</dbReference>
<sequence>MVLWTTALDGGPRRVNHASVAIGDFIYSFGGYCSGEDYKLSRPMDVHVLNTNNLRWSLLPTKKDKAYPNVPFQRYGHTAVAYESKVYIFGGRNDEMVCDILFCFDTKTLEWETPKVSGSLPEARDGHSACIVDSKMYIFGGFEEVMDQFSCDVHCLDLLTMQWRFIHTFGSPPSYRDFHTATVINDRMYIFGGRGDVHSPYHSQDDIYCPKIVYLDLKTHQWIMPLTTNKEPIGRRSHSAFVYNGLMWIFGGYNGILDLHFNDLHCFDPVKNVWHLIEAHGTSPKARRRQSCIVIGKKMYLFGGTCPSKNNSIASAENLSSNQLVDYNDTHVLDFEPSLKTLCILAVIRYNVNLADLPRELRYEIRMMLQANSISRPLTNTG</sequence>
<dbReference type="Pfam" id="PF24681">
    <property type="entry name" value="Kelch_KLHDC2_KLHL20_DRC7"/>
    <property type="match status" value="1"/>
</dbReference>
<organism evidence="1 2">
    <name type="scientific">Clunio marinus</name>
    <dbReference type="NCBI Taxonomy" id="568069"/>
    <lineage>
        <taxon>Eukaryota</taxon>
        <taxon>Metazoa</taxon>
        <taxon>Ecdysozoa</taxon>
        <taxon>Arthropoda</taxon>
        <taxon>Hexapoda</taxon>
        <taxon>Insecta</taxon>
        <taxon>Pterygota</taxon>
        <taxon>Neoptera</taxon>
        <taxon>Endopterygota</taxon>
        <taxon>Diptera</taxon>
        <taxon>Nematocera</taxon>
        <taxon>Chironomoidea</taxon>
        <taxon>Chironomidae</taxon>
        <taxon>Clunio</taxon>
    </lineage>
</organism>
<reference evidence="1 2" key="1">
    <citation type="submission" date="2015-04" db="EMBL/GenBank/DDBJ databases">
        <authorList>
            <person name="Syromyatnikov M.Y."/>
            <person name="Popov V.N."/>
        </authorList>
    </citation>
    <scope>NUCLEOTIDE SEQUENCE [LARGE SCALE GENOMIC DNA]</scope>
</reference>
<evidence type="ECO:0000313" key="1">
    <source>
        <dbReference type="EMBL" id="CRK94241.1"/>
    </source>
</evidence>
<evidence type="ECO:0000313" key="2">
    <source>
        <dbReference type="Proteomes" id="UP000183832"/>
    </source>
</evidence>
<dbReference type="PANTHER" id="PTHR46461:SF1">
    <property type="entry name" value="KELCH DOMAIN-CONTAINING PROTEIN 3"/>
    <property type="match status" value="1"/>
</dbReference>
<gene>
    <name evidence="1" type="ORF">CLUMA_CG007756</name>
</gene>
<dbReference type="SUPFAM" id="SSF117281">
    <property type="entry name" value="Kelch motif"/>
    <property type="match status" value="1"/>
</dbReference>